<keyword evidence="3" id="KW-1185">Reference proteome</keyword>
<dbReference type="PANTHER" id="PTHR28042:SF1">
    <property type="entry name" value="E3 UBIQUITIN-PROTEIN LIGASE COMPLEX SLX5-SLX8 SUBUNIT SLX5"/>
    <property type="match status" value="1"/>
</dbReference>
<feature type="region of interest" description="Disordered" evidence="1">
    <location>
        <begin position="1"/>
        <end position="31"/>
    </location>
</feature>
<feature type="compositionally biased region" description="Basic and acidic residues" evidence="1">
    <location>
        <begin position="53"/>
        <end position="66"/>
    </location>
</feature>
<dbReference type="AlphaFoldDB" id="A0A9P4H1K1"/>
<sequence length="455" mass="51718">MEGGLPLGYTQRGQKRRHSPHRPVGVDRPVSPAWHFPNNNFFNAAVNAPSGTSDRDNRTSFYRDRPTWMPQSRIERPVSPRAEHPYTSGLHPPRADNMEQPQRHEGDGFDYRRPAGFHYTPLQLSEEEDDDMHIDPSQDDEEDVIDLTADDSGYGASQDENSGDRQGRSDANGRNERRERPRPRLPQGMDIIINLDNGEETWRRATPPPEPGSPEIEFISSRTIDPPQRPTRPFGYTADGDEVEFVGSNPLPEEEVQRRRDEEMRRAMDVIRRVEFNGRGPFTHLQAQIQRTLVRVNRIDPNQQRPPSVPPRGARRARGTIRAGFAAPLMEYEMVGFDLGFGFEPPRRAEPPAPTYSAPDNAPEGFTRSPQEDGNLICPNCEEELCVGDDEVKRQVWIVKSCGHVYCGECTTNRSAKRSSKGKERSPRTKPFKECVVEDCGKKVTNPKHMFQIFL</sequence>
<feature type="compositionally biased region" description="Basic and acidic residues" evidence="1">
    <location>
        <begin position="93"/>
        <end position="113"/>
    </location>
</feature>
<reference evidence="2" key="1">
    <citation type="journal article" date="2020" name="Stud. Mycol.">
        <title>101 Dothideomycetes genomes: a test case for predicting lifestyles and emergence of pathogens.</title>
        <authorList>
            <person name="Haridas S."/>
            <person name="Albert R."/>
            <person name="Binder M."/>
            <person name="Bloem J."/>
            <person name="Labutti K."/>
            <person name="Salamov A."/>
            <person name="Andreopoulos B."/>
            <person name="Baker S."/>
            <person name="Barry K."/>
            <person name="Bills G."/>
            <person name="Bluhm B."/>
            <person name="Cannon C."/>
            <person name="Castanera R."/>
            <person name="Culley D."/>
            <person name="Daum C."/>
            <person name="Ezra D."/>
            <person name="Gonzalez J."/>
            <person name="Henrissat B."/>
            <person name="Kuo A."/>
            <person name="Liang C."/>
            <person name="Lipzen A."/>
            <person name="Lutzoni F."/>
            <person name="Magnuson J."/>
            <person name="Mondo S."/>
            <person name="Nolan M."/>
            <person name="Ohm R."/>
            <person name="Pangilinan J."/>
            <person name="Park H.-J."/>
            <person name="Ramirez L."/>
            <person name="Alfaro M."/>
            <person name="Sun H."/>
            <person name="Tritt A."/>
            <person name="Yoshinaga Y."/>
            <person name="Zwiers L.-H."/>
            <person name="Turgeon B."/>
            <person name="Goodwin S."/>
            <person name="Spatafora J."/>
            <person name="Crous P."/>
            <person name="Grigoriev I."/>
        </authorList>
    </citation>
    <scope>NUCLEOTIDE SEQUENCE</scope>
    <source>
        <strain evidence="2">CBS 110217</strain>
    </source>
</reference>
<protein>
    <submittedName>
        <fullName evidence="2">Uncharacterized protein</fullName>
    </submittedName>
</protein>
<feature type="compositionally biased region" description="Acidic residues" evidence="1">
    <location>
        <begin position="125"/>
        <end position="149"/>
    </location>
</feature>
<evidence type="ECO:0000313" key="2">
    <source>
        <dbReference type="EMBL" id="KAF2025357.1"/>
    </source>
</evidence>
<dbReference type="GO" id="GO:0004842">
    <property type="term" value="F:ubiquitin-protein transferase activity"/>
    <property type="evidence" value="ECO:0007669"/>
    <property type="project" value="TreeGrafter"/>
</dbReference>
<organism evidence="2 3">
    <name type="scientific">Setomelanomma holmii</name>
    <dbReference type="NCBI Taxonomy" id="210430"/>
    <lineage>
        <taxon>Eukaryota</taxon>
        <taxon>Fungi</taxon>
        <taxon>Dikarya</taxon>
        <taxon>Ascomycota</taxon>
        <taxon>Pezizomycotina</taxon>
        <taxon>Dothideomycetes</taxon>
        <taxon>Pleosporomycetidae</taxon>
        <taxon>Pleosporales</taxon>
        <taxon>Pleosporineae</taxon>
        <taxon>Phaeosphaeriaceae</taxon>
        <taxon>Setomelanomma</taxon>
    </lineage>
</organism>
<dbReference type="Proteomes" id="UP000799777">
    <property type="component" value="Unassembled WGS sequence"/>
</dbReference>
<dbReference type="EMBL" id="ML978268">
    <property type="protein sequence ID" value="KAF2025357.1"/>
    <property type="molecule type" value="Genomic_DNA"/>
</dbReference>
<evidence type="ECO:0000313" key="3">
    <source>
        <dbReference type="Proteomes" id="UP000799777"/>
    </source>
</evidence>
<feature type="region of interest" description="Disordered" evidence="1">
    <location>
        <begin position="349"/>
        <end position="370"/>
    </location>
</feature>
<dbReference type="OrthoDB" id="2398441at2759"/>
<gene>
    <name evidence="2" type="ORF">EK21DRAFT_93327</name>
</gene>
<name>A0A9P4H1K1_9PLEO</name>
<feature type="compositionally biased region" description="Basic and acidic residues" evidence="1">
    <location>
        <begin position="73"/>
        <end position="84"/>
    </location>
</feature>
<dbReference type="InterPro" id="IPR038886">
    <property type="entry name" value="E3_SLX5/Rfp1"/>
</dbReference>
<feature type="compositionally biased region" description="Basic and acidic residues" evidence="1">
    <location>
        <begin position="162"/>
        <end position="179"/>
    </location>
</feature>
<comment type="caution">
    <text evidence="2">The sequence shown here is derived from an EMBL/GenBank/DDBJ whole genome shotgun (WGS) entry which is preliminary data.</text>
</comment>
<evidence type="ECO:0000256" key="1">
    <source>
        <dbReference type="SAM" id="MobiDB-lite"/>
    </source>
</evidence>
<dbReference type="PANTHER" id="PTHR28042">
    <property type="entry name" value="E3 UBIQUITIN-PROTEIN LIGASE COMPLEX SLX5-SLX8 SUBUNIT SLX5"/>
    <property type="match status" value="1"/>
</dbReference>
<dbReference type="GO" id="GO:0033768">
    <property type="term" value="C:SUMO-targeted ubiquitin ligase complex"/>
    <property type="evidence" value="ECO:0007669"/>
    <property type="project" value="TreeGrafter"/>
</dbReference>
<feature type="region of interest" description="Disordered" evidence="1">
    <location>
        <begin position="45"/>
        <end position="188"/>
    </location>
</feature>
<proteinExistence type="predicted"/>
<accession>A0A9P4H1K1</accession>